<keyword evidence="2 4" id="KW-0472">Membrane</keyword>
<keyword evidence="9" id="KW-1185">Reference proteome</keyword>
<keyword evidence="3" id="KW-0998">Cell outer membrane</keyword>
<protein>
    <submittedName>
        <fullName evidence="8">OmpA family protein</fullName>
    </submittedName>
</protein>
<evidence type="ECO:0000256" key="1">
    <source>
        <dbReference type="ARBA" id="ARBA00004442"/>
    </source>
</evidence>
<evidence type="ECO:0000256" key="3">
    <source>
        <dbReference type="ARBA" id="ARBA00023237"/>
    </source>
</evidence>
<evidence type="ECO:0000259" key="7">
    <source>
        <dbReference type="PROSITE" id="PS51123"/>
    </source>
</evidence>
<evidence type="ECO:0000256" key="4">
    <source>
        <dbReference type="PROSITE-ProRule" id="PRU00473"/>
    </source>
</evidence>
<reference evidence="8 9" key="1">
    <citation type="journal article" date="1994" name="Int. J. Syst. Bacteriol.">
        <title>Phylogenetic positions of novel aerobic, bacteriochlorophyll a-containing bacteria and description of Roseococcus thiosulfatophilus gen. nov., sp. nov., Erythromicrobium ramosum gen. nov., sp. nov., and Erythrobacter litoralis sp. nov.</title>
        <authorList>
            <person name="Yurkov V."/>
            <person name="Stackebrandt E."/>
            <person name="Holmes A."/>
            <person name="Fuerst J.A."/>
            <person name="Hugenholtz P."/>
            <person name="Golecki J."/>
            <person name="Gad'on N."/>
            <person name="Gorlenko V.M."/>
            <person name="Kompantseva E.I."/>
            <person name="Drews G."/>
        </authorList>
    </citation>
    <scope>NUCLEOTIDE SEQUENCE [LARGE SCALE GENOMIC DNA]</scope>
    <source>
        <strain evidence="8 9">KR-99</strain>
    </source>
</reference>
<comment type="caution">
    <text evidence="8">The sequence shown here is derived from an EMBL/GenBank/DDBJ whole genome shotgun (WGS) entry which is preliminary data.</text>
</comment>
<dbReference type="PANTHER" id="PTHR30329:SF21">
    <property type="entry name" value="LIPOPROTEIN YIAD-RELATED"/>
    <property type="match status" value="1"/>
</dbReference>
<dbReference type="EMBL" id="VDES01000002">
    <property type="protein sequence ID" value="MBA1375075.1"/>
    <property type="molecule type" value="Genomic_DNA"/>
</dbReference>
<feature type="signal peptide" evidence="6">
    <location>
        <begin position="1"/>
        <end position="28"/>
    </location>
</feature>
<dbReference type="PRINTS" id="PR01021">
    <property type="entry name" value="OMPADOMAIN"/>
</dbReference>
<dbReference type="PANTHER" id="PTHR30329">
    <property type="entry name" value="STATOR ELEMENT OF FLAGELLAR MOTOR COMPLEX"/>
    <property type="match status" value="1"/>
</dbReference>
<sequence length="215" mass="22919">MLGIETMARMKVLAMLGFGLACCTAAVAQDMDPETLRAKIREQIKALDAGAQPAANGRSLFLNNAQDIQQPLYPSAPAQQVVPPRPAQQPGQTSAQPPAATASASAIDLEVPFEHGSDVIARQYLPALVRYADIIASPEFAGRLIGIIGHTNAIGDAAYNQQLSERRAASVVRELVQSGVPGDRLFAQGAGETMLKPDIPSVSEKNRRVEVRVLR</sequence>
<evidence type="ECO:0000256" key="2">
    <source>
        <dbReference type="ARBA" id="ARBA00023136"/>
    </source>
</evidence>
<dbReference type="GO" id="GO:0009279">
    <property type="term" value="C:cell outer membrane"/>
    <property type="evidence" value="ECO:0007669"/>
    <property type="project" value="UniProtKB-SubCell"/>
</dbReference>
<proteinExistence type="predicted"/>
<dbReference type="InterPro" id="IPR036737">
    <property type="entry name" value="OmpA-like_sf"/>
</dbReference>
<accession>A0A7V8RF14</accession>
<evidence type="ECO:0000313" key="8">
    <source>
        <dbReference type="EMBL" id="MBA1375075.1"/>
    </source>
</evidence>
<evidence type="ECO:0000256" key="5">
    <source>
        <dbReference type="SAM" id="MobiDB-lite"/>
    </source>
</evidence>
<feature type="region of interest" description="Disordered" evidence="5">
    <location>
        <begin position="76"/>
        <end position="101"/>
    </location>
</feature>
<keyword evidence="6" id="KW-0732">Signal</keyword>
<dbReference type="Pfam" id="PF00691">
    <property type="entry name" value="OmpA"/>
    <property type="match status" value="1"/>
</dbReference>
<name>A0A7V8RF14_9SPHN</name>
<evidence type="ECO:0000313" key="9">
    <source>
        <dbReference type="Proteomes" id="UP000589292"/>
    </source>
</evidence>
<organism evidence="8 9">
    <name type="scientific">Sphingomonas ursincola</name>
    <dbReference type="NCBI Taxonomy" id="56361"/>
    <lineage>
        <taxon>Bacteria</taxon>
        <taxon>Pseudomonadati</taxon>
        <taxon>Pseudomonadota</taxon>
        <taxon>Alphaproteobacteria</taxon>
        <taxon>Sphingomonadales</taxon>
        <taxon>Sphingomonadaceae</taxon>
        <taxon>Sphingomonas</taxon>
    </lineage>
</organism>
<dbReference type="InterPro" id="IPR050330">
    <property type="entry name" value="Bact_OuterMem_StrucFunc"/>
</dbReference>
<comment type="subcellular location">
    <subcellularLocation>
        <location evidence="1">Cell outer membrane</location>
    </subcellularLocation>
</comment>
<feature type="domain" description="OmpA-like" evidence="7">
    <location>
        <begin position="100"/>
        <end position="215"/>
    </location>
</feature>
<dbReference type="InterPro" id="IPR006665">
    <property type="entry name" value="OmpA-like"/>
</dbReference>
<dbReference type="Proteomes" id="UP000589292">
    <property type="component" value="Unassembled WGS sequence"/>
</dbReference>
<gene>
    <name evidence="8" type="ORF">FG486_12065</name>
</gene>
<evidence type="ECO:0000256" key="6">
    <source>
        <dbReference type="SAM" id="SignalP"/>
    </source>
</evidence>
<dbReference type="CDD" id="cd07185">
    <property type="entry name" value="OmpA_C-like"/>
    <property type="match status" value="1"/>
</dbReference>
<dbReference type="AlphaFoldDB" id="A0A7V8RF14"/>
<dbReference type="InterPro" id="IPR006664">
    <property type="entry name" value="OMP_bac"/>
</dbReference>
<dbReference type="PROSITE" id="PS51123">
    <property type="entry name" value="OMPA_2"/>
    <property type="match status" value="1"/>
</dbReference>
<dbReference type="SUPFAM" id="SSF103088">
    <property type="entry name" value="OmpA-like"/>
    <property type="match status" value="1"/>
</dbReference>
<dbReference type="Gene3D" id="3.30.1330.60">
    <property type="entry name" value="OmpA-like domain"/>
    <property type="match status" value="1"/>
</dbReference>
<feature type="chain" id="PRO_5031129199" evidence="6">
    <location>
        <begin position="29"/>
        <end position="215"/>
    </location>
</feature>